<gene>
    <name evidence="5" type="ORF">BA062_10410</name>
</gene>
<dbReference type="Gene3D" id="1.20.120.530">
    <property type="entry name" value="GntR ligand-binding domain-like"/>
    <property type="match status" value="1"/>
</dbReference>
<dbReference type="PANTHER" id="PTHR43537">
    <property type="entry name" value="TRANSCRIPTIONAL REGULATOR, GNTR FAMILY"/>
    <property type="match status" value="1"/>
</dbReference>
<evidence type="ECO:0000256" key="1">
    <source>
        <dbReference type="ARBA" id="ARBA00023015"/>
    </source>
</evidence>
<dbReference type="GO" id="GO:0003677">
    <property type="term" value="F:DNA binding"/>
    <property type="evidence" value="ECO:0007669"/>
    <property type="project" value="UniProtKB-KW"/>
</dbReference>
<proteinExistence type="predicted"/>
<name>A0A318LR43_9PSEU</name>
<dbReference type="PROSITE" id="PS50949">
    <property type="entry name" value="HTH_GNTR"/>
    <property type="match status" value="1"/>
</dbReference>
<dbReference type="Gene3D" id="1.10.10.10">
    <property type="entry name" value="Winged helix-like DNA-binding domain superfamily/Winged helix DNA-binding domain"/>
    <property type="match status" value="1"/>
</dbReference>
<reference evidence="5 6" key="1">
    <citation type="submission" date="2016-07" db="EMBL/GenBank/DDBJ databases">
        <title>Draft genome sequence of Prauserella sp. YIM 121212, isolated from alkaline soil.</title>
        <authorList>
            <person name="Ruckert C."/>
            <person name="Albersmeier A."/>
            <person name="Jiang C.-L."/>
            <person name="Jiang Y."/>
            <person name="Kalinowski J."/>
            <person name="Schneider O."/>
            <person name="Winkler A."/>
            <person name="Zotchev S.B."/>
        </authorList>
    </citation>
    <scope>NUCLEOTIDE SEQUENCE [LARGE SCALE GENOMIC DNA]</scope>
    <source>
        <strain evidence="5 6">YIM 121212</strain>
    </source>
</reference>
<dbReference type="OrthoDB" id="5243844at2"/>
<evidence type="ECO:0000313" key="6">
    <source>
        <dbReference type="Proteomes" id="UP000247892"/>
    </source>
</evidence>
<dbReference type="SUPFAM" id="SSF48008">
    <property type="entry name" value="GntR ligand-binding domain-like"/>
    <property type="match status" value="1"/>
</dbReference>
<keyword evidence="1" id="KW-0805">Transcription regulation</keyword>
<dbReference type="InterPro" id="IPR036390">
    <property type="entry name" value="WH_DNA-bd_sf"/>
</dbReference>
<organism evidence="5 6">
    <name type="scientific">Prauserella flavalba</name>
    <dbReference type="NCBI Taxonomy" id="1477506"/>
    <lineage>
        <taxon>Bacteria</taxon>
        <taxon>Bacillati</taxon>
        <taxon>Actinomycetota</taxon>
        <taxon>Actinomycetes</taxon>
        <taxon>Pseudonocardiales</taxon>
        <taxon>Pseudonocardiaceae</taxon>
        <taxon>Prauserella</taxon>
    </lineage>
</organism>
<dbReference type="RefSeq" id="WP_110335877.1">
    <property type="nucleotide sequence ID" value="NZ_MASU01000005.1"/>
</dbReference>
<evidence type="ECO:0000259" key="4">
    <source>
        <dbReference type="PROSITE" id="PS50949"/>
    </source>
</evidence>
<keyword evidence="3" id="KW-0804">Transcription</keyword>
<evidence type="ECO:0000256" key="2">
    <source>
        <dbReference type="ARBA" id="ARBA00023125"/>
    </source>
</evidence>
<dbReference type="SMART" id="SM00895">
    <property type="entry name" value="FCD"/>
    <property type="match status" value="1"/>
</dbReference>
<dbReference type="InterPro" id="IPR036388">
    <property type="entry name" value="WH-like_DNA-bd_sf"/>
</dbReference>
<dbReference type="PANTHER" id="PTHR43537:SF24">
    <property type="entry name" value="GLUCONATE OPERON TRANSCRIPTIONAL REPRESSOR"/>
    <property type="match status" value="1"/>
</dbReference>
<dbReference type="Proteomes" id="UP000247892">
    <property type="component" value="Unassembled WGS sequence"/>
</dbReference>
<feature type="domain" description="HTH gntR-type" evidence="4">
    <location>
        <begin position="9"/>
        <end position="75"/>
    </location>
</feature>
<sequence>MTVSGTGGRTDAQTVYAQLRAEILSGAVSPGDPLRETALASRFGVSRTPVREALRRLEQDRLLVAGSRGMEVRSIDPEEVVQIYDMRVLLEAEAAGQAASARRTTDLLTLEGLLSRDRELAEPDDATRMRTNLEFHAALWHATHNPVLIDLLERLTGHLVHAPRSTLSVGDRWTEALGEHEALLNAVRAKDETRARTIAADHMNTARAIRLSLLREAAAGS</sequence>
<dbReference type="CDD" id="cd07377">
    <property type="entry name" value="WHTH_GntR"/>
    <property type="match status" value="1"/>
</dbReference>
<dbReference type="GO" id="GO:0003700">
    <property type="term" value="F:DNA-binding transcription factor activity"/>
    <property type="evidence" value="ECO:0007669"/>
    <property type="project" value="InterPro"/>
</dbReference>
<keyword evidence="6" id="KW-1185">Reference proteome</keyword>
<dbReference type="SMART" id="SM00345">
    <property type="entry name" value="HTH_GNTR"/>
    <property type="match status" value="1"/>
</dbReference>
<dbReference type="AlphaFoldDB" id="A0A318LR43"/>
<comment type="caution">
    <text evidence="5">The sequence shown here is derived from an EMBL/GenBank/DDBJ whole genome shotgun (WGS) entry which is preliminary data.</text>
</comment>
<evidence type="ECO:0000256" key="3">
    <source>
        <dbReference type="ARBA" id="ARBA00023163"/>
    </source>
</evidence>
<keyword evidence="2" id="KW-0238">DNA-binding</keyword>
<dbReference type="SUPFAM" id="SSF46785">
    <property type="entry name" value="Winged helix' DNA-binding domain"/>
    <property type="match status" value="1"/>
</dbReference>
<evidence type="ECO:0000313" key="5">
    <source>
        <dbReference type="EMBL" id="PXY35874.1"/>
    </source>
</evidence>
<dbReference type="EMBL" id="MASU01000005">
    <property type="protein sequence ID" value="PXY35874.1"/>
    <property type="molecule type" value="Genomic_DNA"/>
</dbReference>
<dbReference type="Pfam" id="PF07729">
    <property type="entry name" value="FCD"/>
    <property type="match status" value="1"/>
</dbReference>
<accession>A0A318LR43</accession>
<dbReference type="Pfam" id="PF00392">
    <property type="entry name" value="GntR"/>
    <property type="match status" value="1"/>
</dbReference>
<protein>
    <recommendedName>
        <fullName evidence="4">HTH gntR-type domain-containing protein</fullName>
    </recommendedName>
</protein>
<dbReference type="InterPro" id="IPR011711">
    <property type="entry name" value="GntR_C"/>
</dbReference>
<dbReference type="InterPro" id="IPR000524">
    <property type="entry name" value="Tscrpt_reg_HTH_GntR"/>
</dbReference>
<dbReference type="InterPro" id="IPR008920">
    <property type="entry name" value="TF_FadR/GntR_C"/>
</dbReference>